<dbReference type="Pfam" id="PF05930">
    <property type="entry name" value="Phage_AlpA"/>
    <property type="match status" value="1"/>
</dbReference>
<evidence type="ECO:0000313" key="2">
    <source>
        <dbReference type="Proteomes" id="UP000029549"/>
    </source>
</evidence>
<dbReference type="Proteomes" id="UP000029549">
    <property type="component" value="Unassembled WGS sequence"/>
</dbReference>
<evidence type="ECO:0008006" key="3">
    <source>
        <dbReference type="Google" id="ProtNLM"/>
    </source>
</evidence>
<dbReference type="AlphaFoldDB" id="A0A096G828"/>
<dbReference type="PANTHER" id="PTHR36154">
    <property type="entry name" value="DNA-BINDING TRANSCRIPTIONAL ACTIVATOR ALPA"/>
    <property type="match status" value="1"/>
</dbReference>
<name>A0A096G828_9BURK</name>
<reference evidence="1 2" key="1">
    <citation type="submission" date="2013-09" db="EMBL/GenBank/DDBJ databases">
        <title>High correlation between genotypes and phenotypes of environmental bacteria Comamonas testosteroni strains.</title>
        <authorList>
            <person name="Liu L."/>
            <person name="Zhu W."/>
            <person name="Xia X."/>
            <person name="Xu B."/>
            <person name="Luo M."/>
            <person name="Wang G."/>
        </authorList>
    </citation>
    <scope>NUCLEOTIDE SEQUENCE [LARGE SCALE GENOMIC DNA]</scope>
    <source>
        <strain evidence="1 2">DF2</strain>
    </source>
</reference>
<proteinExistence type="predicted"/>
<dbReference type="InterPro" id="IPR010260">
    <property type="entry name" value="AlpA"/>
</dbReference>
<dbReference type="EMBL" id="AWTP01000140">
    <property type="protein sequence ID" value="KGH06918.1"/>
    <property type="molecule type" value="Genomic_DNA"/>
</dbReference>
<accession>A0A096G828</accession>
<sequence length="145" mass="16407">MKAFKQQKEDFMNQTLYPSATAVGSKALVPDAARAVAISRAKLAGTNTSLQADLGTERQNEEPQVMQPSAHQRSTLDLKTIIRLPQFVKLVGLSRSTVYLRLNPKTKYYDPSFPKPIQLGMKAVGWKLEDVYSYIEKLRYRETDL</sequence>
<comment type="caution">
    <text evidence="1">The sequence shown here is derived from an EMBL/GenBank/DDBJ whole genome shotgun (WGS) entry which is preliminary data.</text>
</comment>
<gene>
    <name evidence="1" type="ORF">P608_21730</name>
</gene>
<organism evidence="1 2">
    <name type="scientific">Comamonas thiooxydans</name>
    <dbReference type="NCBI Taxonomy" id="363952"/>
    <lineage>
        <taxon>Bacteria</taxon>
        <taxon>Pseudomonadati</taxon>
        <taxon>Pseudomonadota</taxon>
        <taxon>Betaproteobacteria</taxon>
        <taxon>Burkholderiales</taxon>
        <taxon>Comamonadaceae</taxon>
        <taxon>Comamonas</taxon>
    </lineage>
</organism>
<evidence type="ECO:0000313" key="1">
    <source>
        <dbReference type="EMBL" id="KGH06918.1"/>
    </source>
</evidence>
<keyword evidence="2" id="KW-1185">Reference proteome</keyword>
<dbReference type="PANTHER" id="PTHR36154:SF1">
    <property type="entry name" value="DNA-BINDING TRANSCRIPTIONAL ACTIVATOR ALPA"/>
    <property type="match status" value="1"/>
</dbReference>
<dbReference type="InterPro" id="IPR052931">
    <property type="entry name" value="Prophage_regulatory_activator"/>
</dbReference>
<protein>
    <recommendedName>
        <fullName evidence="3">AlpA family phage regulatory protein</fullName>
    </recommendedName>
</protein>